<evidence type="ECO:0000313" key="2">
    <source>
        <dbReference type="EMBL" id="CAE0809282.1"/>
    </source>
</evidence>
<gene>
    <name evidence="2" type="ORF">EGYM00163_LOCUS20414</name>
</gene>
<proteinExistence type="predicted"/>
<organism evidence="2">
    <name type="scientific">Eutreptiella gymnastica</name>
    <dbReference type="NCBI Taxonomy" id="73025"/>
    <lineage>
        <taxon>Eukaryota</taxon>
        <taxon>Discoba</taxon>
        <taxon>Euglenozoa</taxon>
        <taxon>Euglenida</taxon>
        <taxon>Spirocuta</taxon>
        <taxon>Euglenophyceae</taxon>
        <taxon>Eutreptiales</taxon>
        <taxon>Eutreptiaceae</taxon>
        <taxon>Eutreptiella</taxon>
    </lineage>
</organism>
<dbReference type="PANTHER" id="PTHR34365:SF7">
    <property type="entry name" value="GLYCINE-RICH DOMAIN-CONTAINING PROTEIN 1"/>
    <property type="match status" value="1"/>
</dbReference>
<feature type="compositionally biased region" description="Basic residues" evidence="1">
    <location>
        <begin position="31"/>
        <end position="40"/>
    </location>
</feature>
<dbReference type="InterPro" id="IPR009836">
    <property type="entry name" value="GRDP-like"/>
</dbReference>
<evidence type="ECO:0000256" key="1">
    <source>
        <dbReference type="SAM" id="MobiDB-lite"/>
    </source>
</evidence>
<dbReference type="AlphaFoldDB" id="A0A7S4FQK5"/>
<dbReference type="EMBL" id="HBJA01057731">
    <property type="protein sequence ID" value="CAE0809282.1"/>
    <property type="molecule type" value="Transcribed_RNA"/>
</dbReference>
<name>A0A7S4FQK5_9EUGL</name>
<feature type="region of interest" description="Disordered" evidence="1">
    <location>
        <begin position="1"/>
        <end position="40"/>
    </location>
</feature>
<protein>
    <submittedName>
        <fullName evidence="2">Uncharacterized protein</fullName>
    </submittedName>
</protein>
<reference evidence="2" key="1">
    <citation type="submission" date="2021-01" db="EMBL/GenBank/DDBJ databases">
        <authorList>
            <person name="Corre E."/>
            <person name="Pelletier E."/>
            <person name="Niang G."/>
            <person name="Scheremetjew M."/>
            <person name="Finn R."/>
            <person name="Kale V."/>
            <person name="Holt S."/>
            <person name="Cochrane G."/>
            <person name="Meng A."/>
            <person name="Brown T."/>
            <person name="Cohen L."/>
        </authorList>
    </citation>
    <scope>NUCLEOTIDE SEQUENCE</scope>
    <source>
        <strain evidence="2">CCMP1594</strain>
    </source>
</reference>
<accession>A0A7S4FQK5</accession>
<sequence>MVKASALSKGQNPCELLPPTQTNPSVSVAKPPKRRRKPRSIRAASTCVAASRFLQEPDLRCCAIKCNQIPTLVCPACGALCSGCARRHHNKGIPWHVVEPLVVTADVYSLSQYEIPRCNAKFDDLMDMNAGLFRYNRWLRLRAAHPYETMAPAEDIDALWYCHMLCPVHYVQDTVALFGEPLPYEPPLIPEEEFEAAYERASQLWTETYGDEFDMEADMEDCLEGLSSEEAITKMYGGFAEEEEGAEPQVLLERPKKRLKK</sequence>
<dbReference type="PANTHER" id="PTHR34365">
    <property type="entry name" value="ENOLASE (DUF1399)"/>
    <property type="match status" value="1"/>
</dbReference>